<feature type="region of interest" description="Disordered" evidence="10">
    <location>
        <begin position="242"/>
        <end position="270"/>
    </location>
</feature>
<evidence type="ECO:0000256" key="8">
    <source>
        <dbReference type="ARBA" id="ARBA00022927"/>
    </source>
</evidence>
<comment type="caution">
    <text evidence="12">The sequence shown here is derived from an EMBL/GenBank/DDBJ whole genome shotgun (WGS) entry which is preliminary data.</text>
</comment>
<evidence type="ECO:0000256" key="3">
    <source>
        <dbReference type="ARBA" id="ARBA00006602"/>
    </source>
</evidence>
<dbReference type="PRINTS" id="PR01003">
    <property type="entry name" value="FLGFLIH"/>
</dbReference>
<evidence type="ECO:0000259" key="11">
    <source>
        <dbReference type="Pfam" id="PF02108"/>
    </source>
</evidence>
<dbReference type="Pfam" id="PF02108">
    <property type="entry name" value="FliH"/>
    <property type="match status" value="1"/>
</dbReference>
<feature type="domain" description="Flagellar assembly protein FliH/Type III secretion system HrpE" evidence="11">
    <location>
        <begin position="112"/>
        <end position="236"/>
    </location>
</feature>
<dbReference type="Proteomes" id="UP001219862">
    <property type="component" value="Unassembled WGS sequence"/>
</dbReference>
<organism evidence="12 13">
    <name type="scientific">Roseateles koreensis</name>
    <dbReference type="NCBI Taxonomy" id="2987526"/>
    <lineage>
        <taxon>Bacteria</taxon>
        <taxon>Pseudomonadati</taxon>
        <taxon>Pseudomonadota</taxon>
        <taxon>Betaproteobacteria</taxon>
        <taxon>Burkholderiales</taxon>
        <taxon>Sphaerotilaceae</taxon>
        <taxon>Roseateles</taxon>
    </lineage>
</organism>
<sequence length="270" mass="28981">MTRVPPRQVPPPQREGSAARTSSYSRFIPREELQGFAAWNPDALHGAMNEKRPPVNAPNQPPAAAPATAPAAPPEPDVSELLHEARQSGYQDGYRDGMAALDAFKQSFAKQMATQIGSLVKNFDADLLALEGDMAQALARCAVELARQVVRSEITQRPEHIAKVAHDAVEALQLSAKHVRVRVNPADYPLVMDGAGEELRAREAQLLPDPDVARGGCKVDSDISSVDASLAARWQQAAAAMGQASLWEDRRGQGSSDARGPVDDGTEVQP</sequence>
<evidence type="ECO:0000313" key="13">
    <source>
        <dbReference type="Proteomes" id="UP001219862"/>
    </source>
</evidence>
<protein>
    <recommendedName>
        <fullName evidence="4">Flagellar assembly protein FliH</fullName>
    </recommendedName>
</protein>
<evidence type="ECO:0000256" key="7">
    <source>
        <dbReference type="ARBA" id="ARBA00022795"/>
    </source>
</evidence>
<evidence type="ECO:0000256" key="2">
    <source>
        <dbReference type="ARBA" id="ARBA00004496"/>
    </source>
</evidence>
<keyword evidence="7" id="KW-1005">Bacterial flagellum biogenesis</keyword>
<name>A0ABT5KVA2_9BURK</name>
<keyword evidence="9" id="KW-1006">Bacterial flagellum protein export</keyword>
<evidence type="ECO:0000256" key="9">
    <source>
        <dbReference type="ARBA" id="ARBA00023225"/>
    </source>
</evidence>
<evidence type="ECO:0000256" key="1">
    <source>
        <dbReference type="ARBA" id="ARBA00003041"/>
    </source>
</evidence>
<evidence type="ECO:0000256" key="5">
    <source>
        <dbReference type="ARBA" id="ARBA00022448"/>
    </source>
</evidence>
<dbReference type="EMBL" id="JAQQXS010000012">
    <property type="protein sequence ID" value="MDC8786365.1"/>
    <property type="molecule type" value="Genomic_DNA"/>
</dbReference>
<feature type="compositionally biased region" description="Pro residues" evidence="10">
    <location>
        <begin position="55"/>
        <end position="64"/>
    </location>
</feature>
<evidence type="ECO:0000256" key="6">
    <source>
        <dbReference type="ARBA" id="ARBA00022490"/>
    </source>
</evidence>
<dbReference type="PANTHER" id="PTHR34982">
    <property type="entry name" value="YOP PROTEINS TRANSLOCATION PROTEIN L"/>
    <property type="match status" value="1"/>
</dbReference>
<feature type="region of interest" description="Disordered" evidence="10">
    <location>
        <begin position="39"/>
        <end position="77"/>
    </location>
</feature>
<keyword evidence="8" id="KW-0653">Protein transport</keyword>
<comment type="similarity">
    <text evidence="3">Belongs to the FliH family.</text>
</comment>
<comment type="subcellular location">
    <subcellularLocation>
        <location evidence="2">Cytoplasm</location>
    </subcellularLocation>
</comment>
<dbReference type="PANTHER" id="PTHR34982:SF1">
    <property type="entry name" value="FLAGELLAR ASSEMBLY PROTEIN FLIH"/>
    <property type="match status" value="1"/>
</dbReference>
<dbReference type="InterPro" id="IPR000563">
    <property type="entry name" value="Flag_FliH"/>
</dbReference>
<keyword evidence="13" id="KW-1185">Reference proteome</keyword>
<dbReference type="InterPro" id="IPR018035">
    <property type="entry name" value="Flagellar_FliH/T3SS_HrpE"/>
</dbReference>
<evidence type="ECO:0000256" key="4">
    <source>
        <dbReference type="ARBA" id="ARBA00016507"/>
    </source>
</evidence>
<dbReference type="InterPro" id="IPR051472">
    <property type="entry name" value="T3SS_Stator/FliH"/>
</dbReference>
<comment type="function">
    <text evidence="1">Needed for flagellar regrowth and assembly.</text>
</comment>
<gene>
    <name evidence="12" type="ORF">PRZ01_14340</name>
</gene>
<keyword evidence="6" id="KW-0963">Cytoplasm</keyword>
<accession>A0ABT5KVA2</accession>
<feature type="region of interest" description="Disordered" evidence="10">
    <location>
        <begin position="1"/>
        <end position="26"/>
    </location>
</feature>
<evidence type="ECO:0000313" key="12">
    <source>
        <dbReference type="EMBL" id="MDC8786365.1"/>
    </source>
</evidence>
<keyword evidence="5" id="KW-0813">Transport</keyword>
<proteinExistence type="inferred from homology"/>
<reference evidence="12 13" key="1">
    <citation type="submission" date="2022-10" db="EMBL/GenBank/DDBJ databases">
        <title>paucibacter sp. hw8 Genome sequencing.</title>
        <authorList>
            <person name="Park S."/>
        </authorList>
    </citation>
    <scope>NUCLEOTIDE SEQUENCE [LARGE SCALE GENOMIC DNA]</scope>
    <source>
        <strain evidence="13">hw8</strain>
    </source>
</reference>
<evidence type="ECO:0000256" key="10">
    <source>
        <dbReference type="SAM" id="MobiDB-lite"/>
    </source>
</evidence>
<dbReference type="RefSeq" id="WP_273597475.1">
    <property type="nucleotide sequence ID" value="NZ_JAQQXS010000012.1"/>
</dbReference>